<keyword evidence="1" id="KW-0472">Membrane</keyword>
<dbReference type="Proteomes" id="UP000887565">
    <property type="component" value="Unplaced"/>
</dbReference>
<dbReference type="WBParaSite" id="nRc.2.0.1.t26917-RA">
    <property type="protein sequence ID" value="nRc.2.0.1.t26917-RA"/>
    <property type="gene ID" value="nRc.2.0.1.g26917"/>
</dbReference>
<dbReference type="AlphaFoldDB" id="A0A915JLF8"/>
<sequence length="167" mass="18419">MVLGFVVIAAGGFVLLYATSKHPDAVQFKKEHPLVSLAVILIVGYLAICALGCVITFLFGHANNNYDMTSKDNHGNMTKIKAQLLILYNGVQEKKTRIVGAILDRCLELPYDYEKNDIVFIHASCRLRNLANKIANKTESLGLKKTIMAHILILIGFDIDGESGNEK</sequence>
<evidence type="ECO:0000256" key="1">
    <source>
        <dbReference type="SAM" id="Phobius"/>
    </source>
</evidence>
<accession>A0A915JLF8</accession>
<reference evidence="3" key="1">
    <citation type="submission" date="2022-11" db="UniProtKB">
        <authorList>
            <consortium name="WormBaseParasite"/>
        </authorList>
    </citation>
    <scope>IDENTIFICATION</scope>
</reference>
<keyword evidence="2" id="KW-1185">Reference proteome</keyword>
<proteinExistence type="predicted"/>
<keyword evidence="1" id="KW-0812">Transmembrane</keyword>
<keyword evidence="1" id="KW-1133">Transmembrane helix</keyword>
<name>A0A915JLF8_ROMCU</name>
<feature type="transmembrane region" description="Helical" evidence="1">
    <location>
        <begin position="34"/>
        <end position="59"/>
    </location>
</feature>
<organism evidence="2 3">
    <name type="scientific">Romanomermis culicivorax</name>
    <name type="common">Nematode worm</name>
    <dbReference type="NCBI Taxonomy" id="13658"/>
    <lineage>
        <taxon>Eukaryota</taxon>
        <taxon>Metazoa</taxon>
        <taxon>Ecdysozoa</taxon>
        <taxon>Nematoda</taxon>
        <taxon>Enoplea</taxon>
        <taxon>Dorylaimia</taxon>
        <taxon>Mermithida</taxon>
        <taxon>Mermithoidea</taxon>
        <taxon>Mermithidae</taxon>
        <taxon>Romanomermis</taxon>
    </lineage>
</organism>
<evidence type="ECO:0000313" key="3">
    <source>
        <dbReference type="WBParaSite" id="nRc.2.0.1.t26917-RA"/>
    </source>
</evidence>
<evidence type="ECO:0000313" key="2">
    <source>
        <dbReference type="Proteomes" id="UP000887565"/>
    </source>
</evidence>
<protein>
    <submittedName>
        <fullName evidence="3">Chitin synthase</fullName>
    </submittedName>
</protein>